<dbReference type="AlphaFoldDB" id="A0AAQ3P139"/>
<keyword evidence="2" id="KW-0732">Signal</keyword>
<evidence type="ECO:0000313" key="4">
    <source>
        <dbReference type="Proteomes" id="UP001374535"/>
    </source>
</evidence>
<reference evidence="3 4" key="1">
    <citation type="journal article" date="2023" name="Life. Sci Alliance">
        <title>Evolutionary insights into 3D genome organization and epigenetic landscape of Vigna mungo.</title>
        <authorList>
            <person name="Junaid A."/>
            <person name="Singh B."/>
            <person name="Bhatia S."/>
        </authorList>
    </citation>
    <scope>NUCLEOTIDE SEQUENCE [LARGE SCALE GENOMIC DNA]</scope>
    <source>
        <strain evidence="3">Urdbean</strain>
    </source>
</reference>
<dbReference type="Proteomes" id="UP001374535">
    <property type="component" value="Chromosome 2"/>
</dbReference>
<name>A0AAQ3P139_VIGMU</name>
<keyword evidence="1" id="KW-1133">Transmembrane helix</keyword>
<organism evidence="3 4">
    <name type="scientific">Vigna mungo</name>
    <name type="common">Black gram</name>
    <name type="synonym">Phaseolus mungo</name>
    <dbReference type="NCBI Taxonomy" id="3915"/>
    <lineage>
        <taxon>Eukaryota</taxon>
        <taxon>Viridiplantae</taxon>
        <taxon>Streptophyta</taxon>
        <taxon>Embryophyta</taxon>
        <taxon>Tracheophyta</taxon>
        <taxon>Spermatophyta</taxon>
        <taxon>Magnoliopsida</taxon>
        <taxon>eudicotyledons</taxon>
        <taxon>Gunneridae</taxon>
        <taxon>Pentapetalae</taxon>
        <taxon>rosids</taxon>
        <taxon>fabids</taxon>
        <taxon>Fabales</taxon>
        <taxon>Fabaceae</taxon>
        <taxon>Papilionoideae</taxon>
        <taxon>50 kb inversion clade</taxon>
        <taxon>NPAAA clade</taxon>
        <taxon>indigoferoid/millettioid clade</taxon>
        <taxon>Phaseoleae</taxon>
        <taxon>Vigna</taxon>
    </lineage>
</organism>
<feature type="chain" id="PRO_5042891767" evidence="2">
    <location>
        <begin position="25"/>
        <end position="121"/>
    </location>
</feature>
<feature type="signal peptide" evidence="2">
    <location>
        <begin position="1"/>
        <end position="24"/>
    </location>
</feature>
<proteinExistence type="predicted"/>
<evidence type="ECO:0000256" key="2">
    <source>
        <dbReference type="SAM" id="SignalP"/>
    </source>
</evidence>
<keyword evidence="1" id="KW-0472">Membrane</keyword>
<protein>
    <submittedName>
        <fullName evidence="3">Uncharacterized protein</fullName>
    </submittedName>
</protein>
<gene>
    <name evidence="3" type="ORF">V8G54_005994</name>
</gene>
<evidence type="ECO:0000256" key="1">
    <source>
        <dbReference type="SAM" id="Phobius"/>
    </source>
</evidence>
<keyword evidence="4" id="KW-1185">Reference proteome</keyword>
<evidence type="ECO:0000313" key="3">
    <source>
        <dbReference type="EMBL" id="WVZ18672.1"/>
    </source>
</evidence>
<feature type="transmembrane region" description="Helical" evidence="1">
    <location>
        <begin position="36"/>
        <end position="56"/>
    </location>
</feature>
<sequence length="121" mass="14073">MAMLPTKRFLLLALLLLCFLSIKAKGDLTFLCFYKLYLHIYFSGSKFIFILFLIFLKKLLILIPTADVVPFNGKISTIINTGYPELSFKKKRKIRTTLISIYWSKNMFYSSNQLSIQLLCV</sequence>
<keyword evidence="1" id="KW-0812">Transmembrane</keyword>
<accession>A0AAQ3P139</accession>
<dbReference type="EMBL" id="CP144699">
    <property type="protein sequence ID" value="WVZ18672.1"/>
    <property type="molecule type" value="Genomic_DNA"/>
</dbReference>